<organism evidence="2 3">
    <name type="scientific">Halosimplex pelagicum</name>
    <dbReference type="NCBI Taxonomy" id="869886"/>
    <lineage>
        <taxon>Archaea</taxon>
        <taxon>Methanobacteriati</taxon>
        <taxon>Methanobacteriota</taxon>
        <taxon>Stenosarchaea group</taxon>
        <taxon>Halobacteria</taxon>
        <taxon>Halobacteriales</taxon>
        <taxon>Haloarculaceae</taxon>
        <taxon>Halosimplex</taxon>
    </lineage>
</organism>
<keyword evidence="1" id="KW-0812">Transmembrane</keyword>
<feature type="transmembrane region" description="Helical" evidence="1">
    <location>
        <begin position="12"/>
        <end position="35"/>
    </location>
</feature>
<dbReference type="EMBL" id="CP058909">
    <property type="protein sequence ID" value="QLH83642.1"/>
    <property type="molecule type" value="Genomic_DNA"/>
</dbReference>
<keyword evidence="1" id="KW-0472">Membrane</keyword>
<gene>
    <name evidence="2" type="ORF">HZS54_19285</name>
</gene>
<protein>
    <submittedName>
        <fullName evidence="2">Uncharacterized protein</fullName>
    </submittedName>
</protein>
<evidence type="ECO:0000313" key="2">
    <source>
        <dbReference type="EMBL" id="QLH83642.1"/>
    </source>
</evidence>
<reference evidence="2 3" key="1">
    <citation type="submission" date="2020-07" db="EMBL/GenBank/DDBJ databases">
        <title>Halosimplex litoreum sp. nov. and Halosimplex rubrum sp. nov., isolated from different salt environments.</title>
        <authorList>
            <person name="Cui H."/>
        </authorList>
    </citation>
    <scope>NUCLEOTIDE SEQUENCE [LARGE SCALE GENOMIC DNA]</scope>
    <source>
        <strain evidence="2 3">R2</strain>
    </source>
</reference>
<accession>A0A7D5PCZ3</accession>
<evidence type="ECO:0000256" key="1">
    <source>
        <dbReference type="SAM" id="Phobius"/>
    </source>
</evidence>
<dbReference type="KEGG" id="hpel:HZS54_19285"/>
<dbReference type="GeneID" id="56084780"/>
<sequence length="84" mass="9184">MGVAFAGVGIGTSALLMLPAILCFGLAMVFIIIFVGSDKSYFQIRAAGITEDDHDVWKMKASSTEEIEKVREFTKAIREKVNKA</sequence>
<keyword evidence="1" id="KW-1133">Transmembrane helix</keyword>
<name>A0A7D5PCZ3_9EURY</name>
<dbReference type="Proteomes" id="UP000509346">
    <property type="component" value="Chromosome"/>
</dbReference>
<keyword evidence="3" id="KW-1185">Reference proteome</keyword>
<dbReference type="RefSeq" id="WP_179918684.1">
    <property type="nucleotide sequence ID" value="NZ_CP058909.1"/>
</dbReference>
<evidence type="ECO:0000313" key="3">
    <source>
        <dbReference type="Proteomes" id="UP000509346"/>
    </source>
</evidence>
<dbReference type="AlphaFoldDB" id="A0A7D5PCZ3"/>
<proteinExistence type="predicted"/>